<keyword evidence="3" id="KW-1185">Reference proteome</keyword>
<organism evidence="2 3">
    <name type="scientific">Stylosanthes scabra</name>
    <dbReference type="NCBI Taxonomy" id="79078"/>
    <lineage>
        <taxon>Eukaryota</taxon>
        <taxon>Viridiplantae</taxon>
        <taxon>Streptophyta</taxon>
        <taxon>Embryophyta</taxon>
        <taxon>Tracheophyta</taxon>
        <taxon>Spermatophyta</taxon>
        <taxon>Magnoliopsida</taxon>
        <taxon>eudicotyledons</taxon>
        <taxon>Gunneridae</taxon>
        <taxon>Pentapetalae</taxon>
        <taxon>rosids</taxon>
        <taxon>fabids</taxon>
        <taxon>Fabales</taxon>
        <taxon>Fabaceae</taxon>
        <taxon>Papilionoideae</taxon>
        <taxon>50 kb inversion clade</taxon>
        <taxon>dalbergioids sensu lato</taxon>
        <taxon>Dalbergieae</taxon>
        <taxon>Pterocarpus clade</taxon>
        <taxon>Stylosanthes</taxon>
    </lineage>
</organism>
<evidence type="ECO:0000313" key="3">
    <source>
        <dbReference type="Proteomes" id="UP001341840"/>
    </source>
</evidence>
<accession>A0ABU6SUI2</accession>
<sequence length="228" mass="25863">MEEDGNFIFKRYRLRQEDDVRLIRKWHHHFPTIVLLELLVVLGDIGGSSASEVGLDTQSSDAAGTNIRRLIVDLNMPLESSVDKSNSGVNAPTEGNGEEDFENHEMSMVRDPVMHSYHPDSDGEEIEAEPVNVDVVDEEETNYFTHGQPALTQPTVTERYDHLAHFTKLNLGMIRPDNSYHQRGPDDDTTSEFEVGQQFDNNEAVLIAIKTYSIKRAVEYKISWETAE</sequence>
<evidence type="ECO:0000256" key="1">
    <source>
        <dbReference type="SAM" id="MobiDB-lite"/>
    </source>
</evidence>
<dbReference type="EMBL" id="JASCZI010062126">
    <property type="protein sequence ID" value="MED6140107.1"/>
    <property type="molecule type" value="Genomic_DNA"/>
</dbReference>
<proteinExistence type="predicted"/>
<gene>
    <name evidence="2" type="ORF">PIB30_089987</name>
</gene>
<evidence type="ECO:0000313" key="2">
    <source>
        <dbReference type="EMBL" id="MED6140107.1"/>
    </source>
</evidence>
<protein>
    <submittedName>
        <fullName evidence="2">Uncharacterized protein</fullName>
    </submittedName>
</protein>
<feature type="region of interest" description="Disordered" evidence="1">
    <location>
        <begin position="81"/>
        <end position="101"/>
    </location>
</feature>
<comment type="caution">
    <text evidence="2">The sequence shown here is derived from an EMBL/GenBank/DDBJ whole genome shotgun (WGS) entry which is preliminary data.</text>
</comment>
<name>A0ABU6SUI2_9FABA</name>
<dbReference type="Proteomes" id="UP001341840">
    <property type="component" value="Unassembled WGS sequence"/>
</dbReference>
<reference evidence="2 3" key="1">
    <citation type="journal article" date="2023" name="Plants (Basel)">
        <title>Bridging the Gap: Combining Genomics and Transcriptomics Approaches to Understand Stylosanthes scabra, an Orphan Legume from the Brazilian Caatinga.</title>
        <authorList>
            <person name="Ferreira-Neto J.R.C."/>
            <person name="da Silva M.D."/>
            <person name="Binneck E."/>
            <person name="de Melo N.F."/>
            <person name="da Silva R.H."/>
            <person name="de Melo A.L.T.M."/>
            <person name="Pandolfi V."/>
            <person name="Bustamante F.O."/>
            <person name="Brasileiro-Vidal A.C."/>
            <person name="Benko-Iseppon A.M."/>
        </authorList>
    </citation>
    <scope>NUCLEOTIDE SEQUENCE [LARGE SCALE GENOMIC DNA]</scope>
    <source>
        <tissue evidence="2">Leaves</tissue>
    </source>
</reference>